<dbReference type="Gene3D" id="6.10.340.10">
    <property type="match status" value="1"/>
</dbReference>
<dbReference type="Pfam" id="PF02518">
    <property type="entry name" value="HATPase_c"/>
    <property type="match status" value="1"/>
</dbReference>
<dbReference type="CDD" id="cd00082">
    <property type="entry name" value="HisKA"/>
    <property type="match status" value="1"/>
</dbReference>
<evidence type="ECO:0000256" key="12">
    <source>
        <dbReference type="SAM" id="Phobius"/>
    </source>
</evidence>
<reference evidence="16" key="1">
    <citation type="journal article" date="2019" name="Int. J. Syst. Evol. Microbiol.">
        <title>The Global Catalogue of Microorganisms (GCM) 10K type strain sequencing project: providing services to taxonomists for standard genome sequencing and annotation.</title>
        <authorList>
            <consortium name="The Broad Institute Genomics Platform"/>
            <consortium name="The Broad Institute Genome Sequencing Center for Infectious Disease"/>
            <person name="Wu L."/>
            <person name="Ma J."/>
        </authorList>
    </citation>
    <scope>NUCLEOTIDE SEQUENCE [LARGE SCALE GENOMIC DNA]</scope>
    <source>
        <strain evidence="16">CCUG 49018</strain>
    </source>
</reference>
<keyword evidence="4" id="KW-0597">Phosphoprotein</keyword>
<keyword evidence="10 12" id="KW-0472">Membrane</keyword>
<name>A0ABW3VFV1_9PSEU</name>
<keyword evidence="6 12" id="KW-0812">Transmembrane</keyword>
<sequence length="506" mass="53371">MTPRAAPRSLRARLVATVLVLLTAAFLVIGLATTIAVRQFMIRQLDDDLRSAGQRFSRFQDQGPPPGPSPDRNDVFLGPAQEPRTLGAHVVAGRVVEALVTDKGGTTLPVATKDYAALEALVPTAQPTSASLSIGTYRLSAFPSPDGGFLVIGLPQARAESVVDGLILIEVIVLGVALAGAGVVGAILVRRELRQLERVAETAETISALRLDRGEVEIVERVPEIDPRTEVGKMGAALNLMLDNVGGALEARQDSEMRLRRFIADASHELRTPLAAIRGYAELTMRSPLSPDAEYSLVRISSQAERMTTLVEDLLLLARLDAGRPLDRAPVDLTRLVLDAVSDAHATGPEHSWRLALPDEPVSTVGDASRLSQVLANLLANARTHTPPGTEVTVGLATDPGDGDAVLTVTDSGPGIPPALLPHIFERFARGERSRSRAAGSTGLGLAIVHAVVAAHNGSVHVDSVPGRTRFTVRLPAGPPADLPPADPPWHVAIAPPGGQPANSPR</sequence>
<feature type="domain" description="HAMP" evidence="14">
    <location>
        <begin position="190"/>
        <end position="250"/>
    </location>
</feature>
<evidence type="ECO:0000256" key="10">
    <source>
        <dbReference type="ARBA" id="ARBA00023136"/>
    </source>
</evidence>
<evidence type="ECO:0000256" key="6">
    <source>
        <dbReference type="ARBA" id="ARBA00022692"/>
    </source>
</evidence>
<dbReference type="SUPFAM" id="SSF47384">
    <property type="entry name" value="Homodimeric domain of signal transducing histidine kinase"/>
    <property type="match status" value="1"/>
</dbReference>
<feature type="region of interest" description="Disordered" evidence="11">
    <location>
        <begin position="478"/>
        <end position="506"/>
    </location>
</feature>
<dbReference type="PROSITE" id="PS50885">
    <property type="entry name" value="HAMP"/>
    <property type="match status" value="1"/>
</dbReference>
<dbReference type="SMART" id="SM00388">
    <property type="entry name" value="HisKA"/>
    <property type="match status" value="1"/>
</dbReference>
<evidence type="ECO:0000259" key="14">
    <source>
        <dbReference type="PROSITE" id="PS50885"/>
    </source>
</evidence>
<dbReference type="InterPro" id="IPR050428">
    <property type="entry name" value="TCS_sensor_his_kinase"/>
</dbReference>
<feature type="compositionally biased region" description="Pro residues" evidence="11">
    <location>
        <begin position="478"/>
        <end position="488"/>
    </location>
</feature>
<evidence type="ECO:0000256" key="7">
    <source>
        <dbReference type="ARBA" id="ARBA00022777"/>
    </source>
</evidence>
<comment type="caution">
    <text evidence="15">The sequence shown here is derived from an EMBL/GenBank/DDBJ whole genome shotgun (WGS) entry which is preliminary data.</text>
</comment>
<dbReference type="PANTHER" id="PTHR45436">
    <property type="entry name" value="SENSOR HISTIDINE KINASE YKOH"/>
    <property type="match status" value="1"/>
</dbReference>
<dbReference type="PROSITE" id="PS50109">
    <property type="entry name" value="HIS_KIN"/>
    <property type="match status" value="1"/>
</dbReference>
<keyword evidence="8 12" id="KW-1133">Transmembrane helix</keyword>
<dbReference type="SMART" id="SM00304">
    <property type="entry name" value="HAMP"/>
    <property type="match status" value="1"/>
</dbReference>
<feature type="region of interest" description="Disordered" evidence="11">
    <location>
        <begin position="56"/>
        <end position="78"/>
    </location>
</feature>
<comment type="subcellular location">
    <subcellularLocation>
        <location evidence="2">Cell membrane</location>
    </subcellularLocation>
</comment>
<dbReference type="CDD" id="cd00075">
    <property type="entry name" value="HATPase"/>
    <property type="match status" value="1"/>
</dbReference>
<keyword evidence="16" id="KW-1185">Reference proteome</keyword>
<dbReference type="GO" id="GO:0016301">
    <property type="term" value="F:kinase activity"/>
    <property type="evidence" value="ECO:0007669"/>
    <property type="project" value="UniProtKB-KW"/>
</dbReference>
<evidence type="ECO:0000256" key="8">
    <source>
        <dbReference type="ARBA" id="ARBA00022989"/>
    </source>
</evidence>
<evidence type="ECO:0000256" key="4">
    <source>
        <dbReference type="ARBA" id="ARBA00022553"/>
    </source>
</evidence>
<evidence type="ECO:0000256" key="1">
    <source>
        <dbReference type="ARBA" id="ARBA00000085"/>
    </source>
</evidence>
<organism evidence="15 16">
    <name type="scientific">Pseudonocardia benzenivorans</name>
    <dbReference type="NCBI Taxonomy" id="228005"/>
    <lineage>
        <taxon>Bacteria</taxon>
        <taxon>Bacillati</taxon>
        <taxon>Actinomycetota</taxon>
        <taxon>Actinomycetes</taxon>
        <taxon>Pseudonocardiales</taxon>
        <taxon>Pseudonocardiaceae</taxon>
        <taxon>Pseudonocardia</taxon>
    </lineage>
</organism>
<dbReference type="InterPro" id="IPR036097">
    <property type="entry name" value="HisK_dim/P_sf"/>
</dbReference>
<evidence type="ECO:0000256" key="9">
    <source>
        <dbReference type="ARBA" id="ARBA00023012"/>
    </source>
</evidence>
<evidence type="ECO:0000259" key="13">
    <source>
        <dbReference type="PROSITE" id="PS50109"/>
    </source>
</evidence>
<dbReference type="InterPro" id="IPR005467">
    <property type="entry name" value="His_kinase_dom"/>
</dbReference>
<evidence type="ECO:0000313" key="15">
    <source>
        <dbReference type="EMBL" id="MFD1233129.1"/>
    </source>
</evidence>
<gene>
    <name evidence="15" type="ORF">ACFQ34_07525</name>
</gene>
<evidence type="ECO:0000256" key="11">
    <source>
        <dbReference type="SAM" id="MobiDB-lite"/>
    </source>
</evidence>
<accession>A0ABW3VFV1</accession>
<keyword evidence="5" id="KW-0808">Transferase</keyword>
<keyword evidence="9" id="KW-0902">Two-component regulatory system</keyword>
<evidence type="ECO:0000256" key="5">
    <source>
        <dbReference type="ARBA" id="ARBA00022679"/>
    </source>
</evidence>
<dbReference type="InterPro" id="IPR003594">
    <property type="entry name" value="HATPase_dom"/>
</dbReference>
<dbReference type="InterPro" id="IPR003660">
    <property type="entry name" value="HAMP_dom"/>
</dbReference>
<evidence type="ECO:0000313" key="16">
    <source>
        <dbReference type="Proteomes" id="UP001597182"/>
    </source>
</evidence>
<protein>
    <recommendedName>
        <fullName evidence="3">histidine kinase</fullName>
        <ecNumber evidence="3">2.7.13.3</ecNumber>
    </recommendedName>
</protein>
<feature type="transmembrane region" description="Helical" evidence="12">
    <location>
        <begin position="166"/>
        <end position="189"/>
    </location>
</feature>
<feature type="domain" description="Histidine kinase" evidence="13">
    <location>
        <begin position="265"/>
        <end position="479"/>
    </location>
</feature>
<dbReference type="InterPro" id="IPR004358">
    <property type="entry name" value="Sig_transdc_His_kin-like_C"/>
</dbReference>
<dbReference type="InterPro" id="IPR003661">
    <property type="entry name" value="HisK_dim/P_dom"/>
</dbReference>
<dbReference type="PRINTS" id="PR00344">
    <property type="entry name" value="BCTRLSENSOR"/>
</dbReference>
<comment type="catalytic activity">
    <reaction evidence="1">
        <text>ATP + protein L-histidine = ADP + protein N-phospho-L-histidine.</text>
        <dbReference type="EC" id="2.7.13.3"/>
    </reaction>
</comment>
<dbReference type="SMART" id="SM00387">
    <property type="entry name" value="HATPase_c"/>
    <property type="match status" value="1"/>
</dbReference>
<dbReference type="Gene3D" id="1.10.287.130">
    <property type="match status" value="1"/>
</dbReference>
<evidence type="ECO:0000256" key="3">
    <source>
        <dbReference type="ARBA" id="ARBA00012438"/>
    </source>
</evidence>
<dbReference type="Pfam" id="PF00672">
    <property type="entry name" value="HAMP"/>
    <property type="match status" value="1"/>
</dbReference>
<dbReference type="SUPFAM" id="SSF55874">
    <property type="entry name" value="ATPase domain of HSP90 chaperone/DNA topoisomerase II/histidine kinase"/>
    <property type="match status" value="1"/>
</dbReference>
<keyword evidence="7 15" id="KW-0418">Kinase</keyword>
<dbReference type="Pfam" id="PF00512">
    <property type="entry name" value="HisKA"/>
    <property type="match status" value="1"/>
</dbReference>
<evidence type="ECO:0000256" key="2">
    <source>
        <dbReference type="ARBA" id="ARBA00004236"/>
    </source>
</evidence>
<dbReference type="PANTHER" id="PTHR45436:SF5">
    <property type="entry name" value="SENSOR HISTIDINE KINASE TRCS"/>
    <property type="match status" value="1"/>
</dbReference>
<dbReference type="EMBL" id="JBHTMB010000050">
    <property type="protein sequence ID" value="MFD1233129.1"/>
    <property type="molecule type" value="Genomic_DNA"/>
</dbReference>
<dbReference type="RefSeq" id="WP_339125988.1">
    <property type="nucleotide sequence ID" value="NZ_BAABKS010000053.1"/>
</dbReference>
<dbReference type="InterPro" id="IPR036890">
    <property type="entry name" value="HATPase_C_sf"/>
</dbReference>
<dbReference type="Gene3D" id="3.30.565.10">
    <property type="entry name" value="Histidine kinase-like ATPase, C-terminal domain"/>
    <property type="match status" value="1"/>
</dbReference>
<dbReference type="Proteomes" id="UP001597182">
    <property type="component" value="Unassembled WGS sequence"/>
</dbReference>
<proteinExistence type="predicted"/>
<dbReference type="EC" id="2.7.13.3" evidence="3"/>